<accession>A0ACC2X3S4</accession>
<name>A0ACC2X3S4_9TREE</name>
<organism evidence="1 2">
    <name type="scientific">Naganishia onofrii</name>
    <dbReference type="NCBI Taxonomy" id="1851511"/>
    <lineage>
        <taxon>Eukaryota</taxon>
        <taxon>Fungi</taxon>
        <taxon>Dikarya</taxon>
        <taxon>Basidiomycota</taxon>
        <taxon>Agaricomycotina</taxon>
        <taxon>Tremellomycetes</taxon>
        <taxon>Filobasidiales</taxon>
        <taxon>Filobasidiaceae</taxon>
        <taxon>Naganishia</taxon>
    </lineage>
</organism>
<sequence length="206" mass="23422">MSSLNRARQSPDGQLILQLERDAEEKQRCSQDAERTVVEEETIVCQLEKLGPTQTYQPSPHLLRTPLKSATTKAAPTPPNKPLNLETPSPEPYHVLTDVTMGDSEDEEYEQEKLMWETWRQNELVRVKHKLKKLEWEKLALAAERAGGALQKYSNQEPFGGPRLSLENQMIGREIKRKFAEISTQGMVHPSLTVEKATCSSKSKRL</sequence>
<keyword evidence="2" id="KW-1185">Reference proteome</keyword>
<proteinExistence type="predicted"/>
<reference evidence="1" key="1">
    <citation type="submission" date="2023-04" db="EMBL/GenBank/DDBJ databases">
        <title>Draft Genome sequencing of Naganishia species isolated from polar environments using Oxford Nanopore Technology.</title>
        <authorList>
            <person name="Leo P."/>
            <person name="Venkateswaran K."/>
        </authorList>
    </citation>
    <scope>NUCLEOTIDE SEQUENCE</scope>
    <source>
        <strain evidence="1">DBVPG 5303</strain>
    </source>
</reference>
<gene>
    <name evidence="1" type="ORF">QFC24_006307</name>
</gene>
<comment type="caution">
    <text evidence="1">The sequence shown here is derived from an EMBL/GenBank/DDBJ whole genome shotgun (WGS) entry which is preliminary data.</text>
</comment>
<evidence type="ECO:0000313" key="2">
    <source>
        <dbReference type="Proteomes" id="UP001234202"/>
    </source>
</evidence>
<dbReference type="EMBL" id="JASBWV010000030">
    <property type="protein sequence ID" value="KAJ9118035.1"/>
    <property type="molecule type" value="Genomic_DNA"/>
</dbReference>
<protein>
    <submittedName>
        <fullName evidence="1">Uncharacterized protein</fullName>
    </submittedName>
</protein>
<dbReference type="Proteomes" id="UP001234202">
    <property type="component" value="Unassembled WGS sequence"/>
</dbReference>
<evidence type="ECO:0000313" key="1">
    <source>
        <dbReference type="EMBL" id="KAJ9118035.1"/>
    </source>
</evidence>